<dbReference type="AlphaFoldDB" id="A0A183SJZ7"/>
<dbReference type="OrthoDB" id="414666at2759"/>
<gene>
    <name evidence="1" type="ORF">SSLN_LOCUS4545</name>
</gene>
<protein>
    <submittedName>
        <fullName evidence="3">Endo/exonuclease/phosphatase domain-containing protein</fullName>
    </submittedName>
</protein>
<dbReference type="EMBL" id="UYSU01032906">
    <property type="protein sequence ID" value="VDL90930.1"/>
    <property type="molecule type" value="Genomic_DNA"/>
</dbReference>
<accession>A0A183SJZ7</accession>
<reference evidence="1 2" key="2">
    <citation type="submission" date="2018-11" db="EMBL/GenBank/DDBJ databases">
        <authorList>
            <consortium name="Pathogen Informatics"/>
        </authorList>
    </citation>
    <scope>NUCLEOTIDE SEQUENCE [LARGE SCALE GENOMIC DNA]</scope>
    <source>
        <strain evidence="1 2">NST_G2</strain>
    </source>
</reference>
<reference evidence="3" key="1">
    <citation type="submission" date="2016-06" db="UniProtKB">
        <authorList>
            <consortium name="WormBaseParasite"/>
        </authorList>
    </citation>
    <scope>IDENTIFICATION</scope>
</reference>
<keyword evidence="2" id="KW-1185">Reference proteome</keyword>
<organism evidence="3">
    <name type="scientific">Schistocephalus solidus</name>
    <name type="common">Tapeworm</name>
    <dbReference type="NCBI Taxonomy" id="70667"/>
    <lineage>
        <taxon>Eukaryota</taxon>
        <taxon>Metazoa</taxon>
        <taxon>Spiralia</taxon>
        <taxon>Lophotrochozoa</taxon>
        <taxon>Platyhelminthes</taxon>
        <taxon>Cestoda</taxon>
        <taxon>Eucestoda</taxon>
        <taxon>Diphyllobothriidea</taxon>
        <taxon>Diphyllobothriidae</taxon>
        <taxon>Schistocephalus</taxon>
    </lineage>
</organism>
<dbReference type="Gene3D" id="3.60.10.10">
    <property type="entry name" value="Endonuclease/exonuclease/phosphatase"/>
    <property type="match status" value="1"/>
</dbReference>
<evidence type="ECO:0000313" key="1">
    <source>
        <dbReference type="EMBL" id="VDL90930.1"/>
    </source>
</evidence>
<dbReference type="SUPFAM" id="SSF56219">
    <property type="entry name" value="DNase I-like"/>
    <property type="match status" value="1"/>
</dbReference>
<evidence type="ECO:0000313" key="3">
    <source>
        <dbReference type="WBParaSite" id="SSLN_0000470001-mRNA-1"/>
    </source>
</evidence>
<dbReference type="InterPro" id="IPR036691">
    <property type="entry name" value="Endo/exonu/phosph_ase_sf"/>
</dbReference>
<name>A0A183SJZ7_SCHSO</name>
<dbReference type="Proteomes" id="UP000275846">
    <property type="component" value="Unassembled WGS sequence"/>
</dbReference>
<proteinExistence type="predicted"/>
<evidence type="ECO:0000313" key="2">
    <source>
        <dbReference type="Proteomes" id="UP000275846"/>
    </source>
</evidence>
<dbReference type="WBParaSite" id="SSLN_0000470001-mRNA-1">
    <property type="protein sequence ID" value="SSLN_0000470001-mRNA-1"/>
    <property type="gene ID" value="SSLN_0000470001"/>
</dbReference>
<sequence>MEEEKRLRSLRSNDSIAVVAADRGGATVIMDKIDYVNRANQAFHDREAYIPIAEDPTAELAREMLRHKVDIAAMSGTRFSEQVELVEVCAGYTFVWSGRPNTERRDTGVAFAIQNDIVGRLPCLTRGINDRLLSIRLPLRGDMFATLISAYAPPMTSSDAVKYKFYEDLQTLLATVPKVDKSIVLGDFNARVGTDHVAW</sequence>